<dbReference type="InterPro" id="IPR023302">
    <property type="entry name" value="Pept_S9A_N"/>
</dbReference>
<dbReference type="InterPro" id="IPR051543">
    <property type="entry name" value="Serine_Peptidase_S9A"/>
</dbReference>
<keyword evidence="10" id="KW-1185">Reference proteome</keyword>
<reference evidence="9" key="1">
    <citation type="submission" date="2022-07" db="EMBL/GenBank/DDBJ databases">
        <authorList>
            <person name="Macas J."/>
            <person name="Novak P."/>
            <person name="Neumann P."/>
        </authorList>
    </citation>
    <scope>NUCLEOTIDE SEQUENCE</scope>
</reference>
<dbReference type="InterPro" id="IPR002470">
    <property type="entry name" value="Peptidase_S9A"/>
</dbReference>
<dbReference type="SUPFAM" id="SSF50993">
    <property type="entry name" value="Peptidase/esterase 'gauge' domain"/>
    <property type="match status" value="1"/>
</dbReference>
<dbReference type="Gene3D" id="2.130.10.120">
    <property type="entry name" value="Prolyl oligopeptidase, N-terminal domain"/>
    <property type="match status" value="1"/>
</dbReference>
<dbReference type="EMBL" id="CAMAPF010000964">
    <property type="protein sequence ID" value="CAH9131190.1"/>
    <property type="molecule type" value="Genomic_DNA"/>
</dbReference>
<dbReference type="PANTHER" id="PTHR11757">
    <property type="entry name" value="PROTEASE FAMILY S9A OLIGOPEPTIDASE"/>
    <property type="match status" value="1"/>
</dbReference>
<evidence type="ECO:0000256" key="3">
    <source>
        <dbReference type="ARBA" id="ARBA00022801"/>
    </source>
</evidence>
<feature type="domain" description="Peptidase S9A N-terminal" evidence="8">
    <location>
        <begin position="38"/>
        <end position="472"/>
    </location>
</feature>
<evidence type="ECO:0000313" key="9">
    <source>
        <dbReference type="EMBL" id="CAH9131190.1"/>
    </source>
</evidence>
<evidence type="ECO:0000256" key="4">
    <source>
        <dbReference type="ARBA" id="ARBA00022825"/>
    </source>
</evidence>
<accession>A0AAV0F6S8</accession>
<evidence type="ECO:0000256" key="6">
    <source>
        <dbReference type="RuleBase" id="RU368024"/>
    </source>
</evidence>
<evidence type="ECO:0000256" key="2">
    <source>
        <dbReference type="ARBA" id="ARBA00022670"/>
    </source>
</evidence>
<dbReference type="PRINTS" id="PR00862">
    <property type="entry name" value="PROLIGOPTASE"/>
</dbReference>
<organism evidence="9 10">
    <name type="scientific">Cuscuta epithymum</name>
    <dbReference type="NCBI Taxonomy" id="186058"/>
    <lineage>
        <taxon>Eukaryota</taxon>
        <taxon>Viridiplantae</taxon>
        <taxon>Streptophyta</taxon>
        <taxon>Embryophyta</taxon>
        <taxon>Tracheophyta</taxon>
        <taxon>Spermatophyta</taxon>
        <taxon>Magnoliopsida</taxon>
        <taxon>eudicotyledons</taxon>
        <taxon>Gunneridae</taxon>
        <taxon>Pentapetalae</taxon>
        <taxon>asterids</taxon>
        <taxon>lamiids</taxon>
        <taxon>Solanales</taxon>
        <taxon>Convolvulaceae</taxon>
        <taxon>Cuscuteae</taxon>
        <taxon>Cuscuta</taxon>
        <taxon>Cuscuta subgen. Cuscuta</taxon>
    </lineage>
</organism>
<dbReference type="GO" id="GO:0009507">
    <property type="term" value="C:chloroplast"/>
    <property type="evidence" value="ECO:0007669"/>
    <property type="project" value="TreeGrafter"/>
</dbReference>
<dbReference type="GO" id="GO:0006508">
    <property type="term" value="P:proteolysis"/>
    <property type="evidence" value="ECO:0007669"/>
    <property type="project" value="UniProtKB-KW"/>
</dbReference>
<evidence type="ECO:0000256" key="1">
    <source>
        <dbReference type="ARBA" id="ARBA00005228"/>
    </source>
</evidence>
<dbReference type="InterPro" id="IPR029058">
    <property type="entry name" value="AB_hydrolase_fold"/>
</dbReference>
<evidence type="ECO:0000313" key="10">
    <source>
        <dbReference type="Proteomes" id="UP001152523"/>
    </source>
</evidence>
<dbReference type="GO" id="GO:0004252">
    <property type="term" value="F:serine-type endopeptidase activity"/>
    <property type="evidence" value="ECO:0007669"/>
    <property type="project" value="UniProtKB-UniRule"/>
</dbReference>
<evidence type="ECO:0000259" key="7">
    <source>
        <dbReference type="Pfam" id="PF00326"/>
    </source>
</evidence>
<dbReference type="EC" id="3.4.21.-" evidence="6"/>
<evidence type="ECO:0000256" key="5">
    <source>
        <dbReference type="ARBA" id="ARBA00045448"/>
    </source>
</evidence>
<dbReference type="Gene3D" id="3.40.50.1820">
    <property type="entry name" value="alpha/beta hydrolase"/>
    <property type="match status" value="1"/>
</dbReference>
<gene>
    <name evidence="9" type="ORF">CEPIT_LOCUS31219</name>
</gene>
<comment type="similarity">
    <text evidence="1 6">Belongs to the peptidase S9A family.</text>
</comment>
<feature type="domain" description="Peptidase S9 prolyl oligopeptidase catalytic" evidence="7">
    <location>
        <begin position="557"/>
        <end position="768"/>
    </location>
</feature>
<dbReference type="Proteomes" id="UP001152523">
    <property type="component" value="Unassembled WGS sequence"/>
</dbReference>
<dbReference type="AlphaFoldDB" id="A0AAV0F6S8"/>
<dbReference type="Pfam" id="PF00326">
    <property type="entry name" value="Peptidase_S9"/>
    <property type="match status" value="1"/>
</dbReference>
<proteinExistence type="inferred from homology"/>
<keyword evidence="2 6" id="KW-0645">Protease</keyword>
<comment type="caution">
    <text evidence="9">The sequence shown here is derived from an EMBL/GenBank/DDBJ whole genome shotgun (WGS) entry which is preliminary data.</text>
</comment>
<protein>
    <recommendedName>
        <fullName evidence="6">Prolyl endopeptidase</fullName>
        <ecNumber evidence="6">3.4.21.-</ecNumber>
    </recommendedName>
</protein>
<name>A0AAV0F6S8_9ASTE</name>
<comment type="function">
    <text evidence="5">Serine peptidase whose precise substrate specificity remains unclear. Does not cleave peptides after a arginine or lysine residue. Regulates trans-Golgi network morphology and sorting by regulating the membrane binding of the AP-1 complex. May play a role in the regulation of synaptic vesicle exocytosis.</text>
</comment>
<dbReference type="InterPro" id="IPR001375">
    <property type="entry name" value="Peptidase_S9_cat"/>
</dbReference>
<dbReference type="Pfam" id="PF02897">
    <property type="entry name" value="Peptidase_S9_N"/>
    <property type="match status" value="1"/>
</dbReference>
<keyword evidence="4 6" id="KW-0720">Serine protease</keyword>
<dbReference type="SUPFAM" id="SSF53474">
    <property type="entry name" value="alpha/beta-Hydrolases"/>
    <property type="match status" value="1"/>
</dbReference>
<evidence type="ECO:0000259" key="8">
    <source>
        <dbReference type="Pfam" id="PF02897"/>
    </source>
</evidence>
<dbReference type="PANTHER" id="PTHR11757:SF12">
    <property type="entry name" value="PROLYL ENDOPEPTIDASE"/>
    <property type="match status" value="1"/>
</dbReference>
<sequence>MAMVQRATRAASITKTHLLPVSTFRRRQPRRTYAQTPPAAKRVPFTVSAHGKSWVDPYHWMRKTDDPDFMSYLQQENAYAEAFMEDTQEMQRTLYTEMVSRIPSRISTPPERWGPWLYSQYIPEGKEFPVLCRKLANENKGWISTITNHLQKASVLQKAEILLDWNEIAENYGYVHVGTCRISPDHNFLAYTVDVSGSEEFTLQVKDLKSGHILPNLNVNGVASLEWAGNGHTLLYTLIDQQQRPYRLQCVQLGSDQMDHVELFTEYDSNFCLDIARTKDGKFITLNSNSRTSSEVYIINATNPYTGLTKFCNRVSGVQYFLEHHHGVFYVLTNALTSNGMELPEGGFYYLARGRVENFQSTNLQKIIVPSGDIFLKDMDMFNEHLVLYVNKAGSSCICSLPMKSIVNCEKPKDIEDLSPWFFPLPSDMCSVAPGSNHDFMSSVYRVIISSPVMPDIIVDYDMAKNSSTIVMQEELANISSGQKCETRKVEGPAWRDFTGVYACENKEVISHDGVRIPLTIIYSRKAHQKGQSSGLLHGYGAYGDVLDKSWCANCLSLLDRGWVIAFSDVRGGDGPHPTWHKSGSGLHKLNSINDFVSCGQYLINQGYVHTNKLGAIGVSAGSLLVGAAINIHPGLFQAAILKVPFLDICNTLLDPALPLTVLDYEEFGNPQIESYFNYIMKYSPYDNISHALCFPTTLVTSSYNDSRVGVWEAAKWIAKVRDEACSRCSGAVILKTDMSGGHFGEGGRCGHCEEEAYEYAFLMKALGNIPK</sequence>
<keyword evidence="3 6" id="KW-0378">Hydrolase</keyword>